<dbReference type="Pfam" id="PF17851">
    <property type="entry name" value="GH43_C2"/>
    <property type="match status" value="1"/>
</dbReference>
<feature type="active site" description="Proton donor" evidence="4">
    <location>
        <position position="205"/>
    </location>
</feature>
<dbReference type="SUPFAM" id="SSF49899">
    <property type="entry name" value="Concanavalin A-like lectins/glucanases"/>
    <property type="match status" value="1"/>
</dbReference>
<sequence>MNYGQEFWRVSAIALAIFAGVPATAAQVWQSDQGDGSYRNPVLYADYPDPDIIRVGSDFYFVTTTFADVPGITILHSKDLINWTIASHVVPRLDDTKRYDLKNGGAYRKGLFAASLRHHGGMFYLAVTPVGQNTRIYYSRDIRGPWRYHELDRAAFDPGLFIDDDGSAYIATSYNADGTITLLTLDKTLSHVTGARKIHYIKGAEGSKIIKRKGWYYLFNAIPPRLGLTVSRARNLFGPWETRNEIDDRTGGHQGALVDLPNGGWFGFVMRDSGAIGRMTNMSPVFWRDGWPIWGTPDAPNRVPDHAEKPIKGFPLAQPAASDDFSRPRLGLQWQWNHNPDDSRWSLTERPGFLRLRPTVANQLWTARNTLVQKGQGPRSTGTVKLDTSHVERGDRCGFGTFGQYSAQLTVSRDRDGQATLSTALTEDTEAGPKTNVDATARPVPGNNLWLRASLDFKTDRGRFSYSTDGQRWTRIGTPFPLAFAWRTGTFQGEQFALFCYNRSQSSGYLDIDSFTLTPGG</sequence>
<dbReference type="InterPro" id="IPR013320">
    <property type="entry name" value="ConA-like_dom_sf"/>
</dbReference>
<keyword evidence="2 6" id="KW-0378">Hydrolase</keyword>
<feature type="signal peptide" evidence="7">
    <location>
        <begin position="1"/>
        <end position="25"/>
    </location>
</feature>
<dbReference type="CDD" id="cd09001">
    <property type="entry name" value="GH43_FsAxh1-like"/>
    <property type="match status" value="1"/>
</dbReference>
<keyword evidence="7" id="KW-0732">Signal</keyword>
<dbReference type="Gene3D" id="2.115.10.20">
    <property type="entry name" value="Glycosyl hydrolase domain, family 43"/>
    <property type="match status" value="1"/>
</dbReference>
<feature type="chain" id="PRO_5035794890" evidence="7">
    <location>
        <begin position="26"/>
        <end position="521"/>
    </location>
</feature>
<gene>
    <name evidence="9" type="ORF">J7S20_09850</name>
</gene>
<accession>A0A8T4IDT6</accession>
<dbReference type="PANTHER" id="PTHR42812">
    <property type="entry name" value="BETA-XYLOSIDASE"/>
    <property type="match status" value="1"/>
</dbReference>
<evidence type="ECO:0000256" key="4">
    <source>
        <dbReference type="PIRSR" id="PIRSR606710-1"/>
    </source>
</evidence>
<feature type="site" description="Important for catalytic activity, responsible for pKa modulation of the active site Glu and correct orientation of both the proton donor and substrate" evidence="5">
    <location>
        <position position="157"/>
    </location>
</feature>
<dbReference type="InterPro" id="IPR023296">
    <property type="entry name" value="Glyco_hydro_beta-prop_sf"/>
</dbReference>
<dbReference type="PANTHER" id="PTHR42812:SF12">
    <property type="entry name" value="BETA-XYLOSIDASE-RELATED"/>
    <property type="match status" value="1"/>
</dbReference>
<dbReference type="EMBL" id="JAGRQC010000003">
    <property type="protein sequence ID" value="MBR0552807.1"/>
    <property type="molecule type" value="Genomic_DNA"/>
</dbReference>
<reference evidence="9" key="1">
    <citation type="submission" date="2021-04" db="EMBL/GenBank/DDBJ databases">
        <title>Ouciella asimina sp. nov., isolated from the surface seawater in the hydrothermal field of Okinawa Trough.</title>
        <authorList>
            <person name="Shuang W."/>
        </authorList>
    </citation>
    <scope>NUCLEOTIDE SEQUENCE</scope>
    <source>
        <strain evidence="9">LXI357</strain>
    </source>
</reference>
<dbReference type="InterPro" id="IPR051795">
    <property type="entry name" value="Glycosyl_Hydrlase_43"/>
</dbReference>
<dbReference type="AlphaFoldDB" id="A0A8T4IDT6"/>
<feature type="domain" description="Beta-xylosidase C-terminal Concanavalin A-like" evidence="8">
    <location>
        <begin position="322"/>
        <end position="516"/>
    </location>
</feature>
<dbReference type="GO" id="GO:0005975">
    <property type="term" value="P:carbohydrate metabolic process"/>
    <property type="evidence" value="ECO:0007669"/>
    <property type="project" value="InterPro"/>
</dbReference>
<evidence type="ECO:0000256" key="2">
    <source>
        <dbReference type="ARBA" id="ARBA00022801"/>
    </source>
</evidence>
<comment type="similarity">
    <text evidence="1 6">Belongs to the glycosyl hydrolase 43 family.</text>
</comment>
<feature type="active site" description="Proton acceptor" evidence="4">
    <location>
        <position position="49"/>
    </location>
</feature>
<evidence type="ECO:0000256" key="3">
    <source>
        <dbReference type="ARBA" id="ARBA00023295"/>
    </source>
</evidence>
<evidence type="ECO:0000313" key="9">
    <source>
        <dbReference type="EMBL" id="MBR0552807.1"/>
    </source>
</evidence>
<evidence type="ECO:0000256" key="1">
    <source>
        <dbReference type="ARBA" id="ARBA00009865"/>
    </source>
</evidence>
<evidence type="ECO:0000256" key="5">
    <source>
        <dbReference type="PIRSR" id="PIRSR606710-2"/>
    </source>
</evidence>
<evidence type="ECO:0000313" key="10">
    <source>
        <dbReference type="Proteomes" id="UP000676996"/>
    </source>
</evidence>
<dbReference type="Pfam" id="PF04616">
    <property type="entry name" value="Glyco_hydro_43"/>
    <property type="match status" value="1"/>
</dbReference>
<dbReference type="Gene3D" id="2.60.120.200">
    <property type="match status" value="1"/>
</dbReference>
<proteinExistence type="inferred from homology"/>
<dbReference type="InterPro" id="IPR041542">
    <property type="entry name" value="GH43_C2"/>
</dbReference>
<dbReference type="Proteomes" id="UP000676996">
    <property type="component" value="Unassembled WGS sequence"/>
</dbReference>
<protein>
    <submittedName>
        <fullName evidence="9">Glycoside hydrolase 43 family protein</fullName>
    </submittedName>
</protein>
<comment type="caution">
    <text evidence="9">The sequence shown here is derived from an EMBL/GenBank/DDBJ whole genome shotgun (WGS) entry which is preliminary data.</text>
</comment>
<organism evidence="9 10">
    <name type="scientific">Stakelama marina</name>
    <dbReference type="NCBI Taxonomy" id="2826939"/>
    <lineage>
        <taxon>Bacteria</taxon>
        <taxon>Pseudomonadati</taxon>
        <taxon>Pseudomonadota</taxon>
        <taxon>Alphaproteobacteria</taxon>
        <taxon>Sphingomonadales</taxon>
        <taxon>Sphingomonadaceae</taxon>
        <taxon>Stakelama</taxon>
    </lineage>
</organism>
<name>A0A8T4IDT6_9SPHN</name>
<evidence type="ECO:0000256" key="7">
    <source>
        <dbReference type="SAM" id="SignalP"/>
    </source>
</evidence>
<dbReference type="SUPFAM" id="SSF75005">
    <property type="entry name" value="Arabinanase/levansucrase/invertase"/>
    <property type="match status" value="1"/>
</dbReference>
<keyword evidence="3 6" id="KW-0326">Glycosidase</keyword>
<dbReference type="InterPro" id="IPR006710">
    <property type="entry name" value="Glyco_hydro_43"/>
</dbReference>
<evidence type="ECO:0000259" key="8">
    <source>
        <dbReference type="Pfam" id="PF17851"/>
    </source>
</evidence>
<evidence type="ECO:0000256" key="6">
    <source>
        <dbReference type="RuleBase" id="RU361187"/>
    </source>
</evidence>
<dbReference type="GO" id="GO:0004553">
    <property type="term" value="F:hydrolase activity, hydrolyzing O-glycosyl compounds"/>
    <property type="evidence" value="ECO:0007669"/>
    <property type="project" value="InterPro"/>
</dbReference>
<keyword evidence="10" id="KW-1185">Reference proteome</keyword>
<dbReference type="RefSeq" id="WP_284054076.1">
    <property type="nucleotide sequence ID" value="NZ_JAGRQC010000003.1"/>
</dbReference>